<keyword evidence="6" id="KW-0862">Zinc</keyword>
<organism evidence="12 13">
    <name type="scientific">Gasterosteus aculeatus aculeatus</name>
    <name type="common">three-spined stickleback</name>
    <dbReference type="NCBI Taxonomy" id="481459"/>
    <lineage>
        <taxon>Eukaryota</taxon>
        <taxon>Metazoa</taxon>
        <taxon>Chordata</taxon>
        <taxon>Craniata</taxon>
        <taxon>Vertebrata</taxon>
        <taxon>Euteleostomi</taxon>
        <taxon>Actinopterygii</taxon>
        <taxon>Neopterygii</taxon>
        <taxon>Teleostei</taxon>
        <taxon>Neoteleostei</taxon>
        <taxon>Acanthomorphata</taxon>
        <taxon>Eupercaria</taxon>
        <taxon>Perciformes</taxon>
        <taxon>Cottioidei</taxon>
        <taxon>Gasterosteales</taxon>
        <taxon>Gasterosteidae</taxon>
        <taxon>Gasterosteus</taxon>
    </lineage>
</organism>
<dbReference type="Pfam" id="PF00899">
    <property type="entry name" value="ThiF"/>
    <property type="match status" value="1"/>
</dbReference>
<keyword evidence="4" id="KW-0547">Nucleotide-binding</keyword>
<name>A0AAQ4P122_GASAC</name>
<keyword evidence="9" id="KW-0175">Coiled coil</keyword>
<keyword evidence="3" id="KW-0479">Metal-binding</keyword>
<evidence type="ECO:0000256" key="7">
    <source>
        <dbReference type="ARBA" id="ARBA00022840"/>
    </source>
</evidence>
<feature type="compositionally biased region" description="Acidic residues" evidence="10">
    <location>
        <begin position="329"/>
        <end position="338"/>
    </location>
</feature>
<dbReference type="FunFam" id="3.40.50.720:FF:000066">
    <property type="entry name" value="Putative ubiquitin-like modifier-activating enzyme 5"/>
    <property type="match status" value="1"/>
</dbReference>
<dbReference type="GO" id="GO:0005524">
    <property type="term" value="F:ATP binding"/>
    <property type="evidence" value="ECO:0007669"/>
    <property type="project" value="UniProtKB-KW"/>
</dbReference>
<dbReference type="InterPro" id="IPR035985">
    <property type="entry name" value="Ubiquitin-activating_enz"/>
</dbReference>
<evidence type="ECO:0000256" key="6">
    <source>
        <dbReference type="ARBA" id="ARBA00022833"/>
    </source>
</evidence>
<evidence type="ECO:0000256" key="1">
    <source>
        <dbReference type="ARBA" id="ARBA00005339"/>
    </source>
</evidence>
<dbReference type="Gene3D" id="3.40.50.720">
    <property type="entry name" value="NAD(P)-binding Rossmann-like Domain"/>
    <property type="match status" value="1"/>
</dbReference>
<evidence type="ECO:0000256" key="8">
    <source>
        <dbReference type="ARBA" id="ARBA00030506"/>
    </source>
</evidence>
<evidence type="ECO:0000259" key="11">
    <source>
        <dbReference type="Pfam" id="PF00899"/>
    </source>
</evidence>
<evidence type="ECO:0000256" key="9">
    <source>
        <dbReference type="SAM" id="Coils"/>
    </source>
</evidence>
<reference evidence="12 13" key="1">
    <citation type="journal article" date="2021" name="G3 (Bethesda)">
        <title>Improved contiguity of the threespine stickleback genome using long-read sequencing.</title>
        <authorList>
            <person name="Nath S."/>
            <person name="Shaw D.E."/>
            <person name="White M.A."/>
        </authorList>
    </citation>
    <scope>NUCLEOTIDE SEQUENCE [LARGE SCALE GENOMIC DNA]</scope>
    <source>
        <strain evidence="12 13">Lake Benthic</strain>
    </source>
</reference>
<evidence type="ECO:0000313" key="13">
    <source>
        <dbReference type="Proteomes" id="UP000007635"/>
    </source>
</evidence>
<dbReference type="SUPFAM" id="SSF69572">
    <property type="entry name" value="Activating enzymes of the ubiquitin-like proteins"/>
    <property type="match status" value="1"/>
</dbReference>
<dbReference type="PROSITE" id="PS00065">
    <property type="entry name" value="D_2_HYDROXYACID_DH_1"/>
    <property type="match status" value="1"/>
</dbReference>
<evidence type="ECO:0000256" key="2">
    <source>
        <dbReference type="ARBA" id="ARBA00016279"/>
    </source>
</evidence>
<evidence type="ECO:0000256" key="4">
    <source>
        <dbReference type="ARBA" id="ARBA00022741"/>
    </source>
</evidence>
<dbReference type="InterPro" id="IPR045886">
    <property type="entry name" value="ThiF/MoeB/HesA"/>
</dbReference>
<evidence type="ECO:0000256" key="10">
    <source>
        <dbReference type="SAM" id="MobiDB-lite"/>
    </source>
</evidence>
<dbReference type="CDD" id="cd00757">
    <property type="entry name" value="ThiF_MoeB_HesA_family"/>
    <property type="match status" value="1"/>
</dbReference>
<dbReference type="InterPro" id="IPR000594">
    <property type="entry name" value="ThiF_NAD_FAD-bd"/>
</dbReference>
<evidence type="ECO:0000256" key="5">
    <source>
        <dbReference type="ARBA" id="ARBA00022786"/>
    </source>
</evidence>
<dbReference type="GO" id="GO:0046872">
    <property type="term" value="F:metal ion binding"/>
    <property type="evidence" value="ECO:0007669"/>
    <property type="project" value="UniProtKB-KW"/>
</dbReference>
<feature type="coiled-coil region" evidence="9">
    <location>
        <begin position="4"/>
        <end position="34"/>
    </location>
</feature>
<keyword evidence="13" id="KW-1185">Reference proteome</keyword>
<dbReference type="AlphaFoldDB" id="A0AAQ4P122"/>
<feature type="domain" description="THIF-type NAD/FAD binding fold" evidence="11">
    <location>
        <begin position="54"/>
        <end position="305"/>
    </location>
</feature>
<evidence type="ECO:0000256" key="3">
    <source>
        <dbReference type="ARBA" id="ARBA00022723"/>
    </source>
</evidence>
<keyword evidence="7" id="KW-0067">ATP-binding</keyword>
<dbReference type="InterPro" id="IPR029752">
    <property type="entry name" value="D-isomer_DH_CS1"/>
</dbReference>
<keyword evidence="5" id="KW-0833">Ubl conjugation pathway</keyword>
<comment type="similarity">
    <text evidence="1">Belongs to the ubiquitin-activating E1 family. UBA5 subfamily.</text>
</comment>
<evidence type="ECO:0000313" key="12">
    <source>
        <dbReference type="Ensembl" id="ENSGACP00000032367.1"/>
    </source>
</evidence>
<feature type="region of interest" description="Disordered" evidence="10">
    <location>
        <begin position="320"/>
        <end position="342"/>
    </location>
</feature>
<dbReference type="Ensembl" id="ENSGACT00000071889.1">
    <property type="protein sequence ID" value="ENSGACP00000032367.1"/>
    <property type="gene ID" value="ENSGACG00000003816.2"/>
</dbReference>
<reference evidence="12" key="2">
    <citation type="submission" date="2025-08" db="UniProtKB">
        <authorList>
            <consortium name="Ensembl"/>
        </authorList>
    </citation>
    <scope>IDENTIFICATION</scope>
</reference>
<dbReference type="PANTHER" id="PTHR10953:SF9">
    <property type="entry name" value="UBIQUITIN-LIKE MODIFIER-ACTIVATING ENZYME 5"/>
    <property type="match status" value="1"/>
</dbReference>
<dbReference type="PANTHER" id="PTHR10953">
    <property type="entry name" value="UBIQUITIN-ACTIVATING ENZYME E1"/>
    <property type="match status" value="1"/>
</dbReference>
<protein>
    <recommendedName>
        <fullName evidence="2">Ubiquitin-like modifier-activating enzyme 5</fullName>
    </recommendedName>
    <alternativeName>
        <fullName evidence="8">UFM1-activating enzyme</fullName>
    </alternativeName>
</protein>
<proteinExistence type="inferred from homology"/>
<sequence length="440" mass="48921">MATIEELKLRVRELENELIKCKQKQCAAEDAQNQQLHRPKIDRMSAEVVDSNPYSRLMALKRMGIVDDYEKIRTFTVAVVGVGGVGSVTAEMLTRCGIGKLLLFDYDKVELANMNRLFFQPHQAGLSKVEAAEHTLRSINPDVSFETHNYNITTMDNFTHFMERISSGGLEEGQPVDLILSCVDNFEARMAINTACNELGRIWMESGVSENAVSGHIQLIIPGETACFACAPPLVVAANIDEKTLKREGVCAASLPTTMGVVAGLLVQNVLKFLLKFGTVSYYLGYNAMQDFFPTMAMKANPQCSDRYCRRQQEEYKRKEAERPKVEAVQEEEEEEVVHEDNEWGENAADRYASEQCRIGSCSSFFVIFLCINTRLYGAGIELVSEVTDAELQAASGAVPDLPEGITVAYTIPVEDTESGDTVGETEQSLEDLMAQMRKL</sequence>
<accession>A0AAQ4P122</accession>
<dbReference type="Proteomes" id="UP000007635">
    <property type="component" value="Chromosome XXI"/>
</dbReference>
<reference evidence="12" key="3">
    <citation type="submission" date="2025-09" db="UniProtKB">
        <authorList>
            <consortium name="Ensembl"/>
        </authorList>
    </citation>
    <scope>IDENTIFICATION</scope>
</reference>
<dbReference type="GO" id="GO:0071566">
    <property type="term" value="F:UFM1 activating enzyme activity"/>
    <property type="evidence" value="ECO:0007669"/>
    <property type="project" value="TreeGrafter"/>
</dbReference>
<dbReference type="GO" id="GO:0071569">
    <property type="term" value="P:protein ufmylation"/>
    <property type="evidence" value="ECO:0007669"/>
    <property type="project" value="TreeGrafter"/>
</dbReference>
<dbReference type="GeneTree" id="ENSGT00940000156177"/>
<dbReference type="GO" id="GO:0005829">
    <property type="term" value="C:cytosol"/>
    <property type="evidence" value="ECO:0007669"/>
    <property type="project" value="TreeGrafter"/>
</dbReference>